<dbReference type="Proteomes" id="UP001302676">
    <property type="component" value="Unassembled WGS sequence"/>
</dbReference>
<dbReference type="Gene3D" id="3.30.870.10">
    <property type="entry name" value="Endonuclease Chain A"/>
    <property type="match status" value="2"/>
</dbReference>
<evidence type="ECO:0000256" key="3">
    <source>
        <dbReference type="PIRSR" id="PIRSR610347-3"/>
    </source>
</evidence>
<feature type="binding site" evidence="2">
    <location>
        <position position="534"/>
    </location>
    <ligand>
        <name>substrate</name>
    </ligand>
</feature>
<dbReference type="PANTHER" id="PTHR12415">
    <property type="entry name" value="TYROSYL-DNA PHOSPHODIESTERASE 1"/>
    <property type="match status" value="1"/>
</dbReference>
<dbReference type="GO" id="GO:0006281">
    <property type="term" value="P:DNA repair"/>
    <property type="evidence" value="ECO:0007669"/>
    <property type="project" value="InterPro"/>
</dbReference>
<dbReference type="GO" id="GO:0003690">
    <property type="term" value="F:double-stranded DNA binding"/>
    <property type="evidence" value="ECO:0007669"/>
    <property type="project" value="TreeGrafter"/>
</dbReference>
<evidence type="ECO:0000313" key="7">
    <source>
        <dbReference type="Proteomes" id="UP001302676"/>
    </source>
</evidence>
<feature type="site" description="Interaction with DNA" evidence="3">
    <location>
        <position position="560"/>
    </location>
</feature>
<dbReference type="EMBL" id="MU853558">
    <property type="protein sequence ID" value="KAK4146998.1"/>
    <property type="molecule type" value="Genomic_DNA"/>
</dbReference>
<dbReference type="InterPro" id="IPR001736">
    <property type="entry name" value="PLipase_D/transphosphatidylase"/>
</dbReference>
<feature type="compositionally biased region" description="Polar residues" evidence="4">
    <location>
        <begin position="71"/>
        <end position="94"/>
    </location>
</feature>
<feature type="compositionally biased region" description="Basic and acidic residues" evidence="4">
    <location>
        <begin position="596"/>
        <end position="607"/>
    </location>
</feature>
<dbReference type="GO" id="GO:0017005">
    <property type="term" value="F:3'-tyrosyl-DNA phosphodiesterase activity"/>
    <property type="evidence" value="ECO:0007669"/>
    <property type="project" value="TreeGrafter"/>
</dbReference>
<keyword evidence="7" id="KW-1185">Reference proteome</keyword>
<evidence type="ECO:0000259" key="5">
    <source>
        <dbReference type="PROSITE" id="PS50035"/>
    </source>
</evidence>
<feature type="compositionally biased region" description="Low complexity" evidence="4">
    <location>
        <begin position="185"/>
        <end position="198"/>
    </location>
</feature>
<dbReference type="CDD" id="cd09122">
    <property type="entry name" value="PLDc_Tdp1_1"/>
    <property type="match status" value="1"/>
</dbReference>
<dbReference type="InterPro" id="IPR010347">
    <property type="entry name" value="Tdp1"/>
</dbReference>
<evidence type="ECO:0000256" key="1">
    <source>
        <dbReference type="PIRSR" id="PIRSR610347-1"/>
    </source>
</evidence>
<sequence>MAENWDGGINGGRDEDEALRTAIAMSLGREPEKRGGGGGVIDLTQDDDDDDVVVENGNGGRKDGVVPAAVDSTQGSSAIQPKAEQQTAPSSEGFSFSALGLDRKKMEEERLARLKKRKASSSGEDLTRVMQRPKVENISTSASTQPLRQQQNQPQIQQQNQQQQASTPLTTQPPSPPPKKEEKPAAVPQVTTSTPPSTGRLPFPRGAVKKTWAYGHPRQGDDIKIEEVLQKQQLRLAVLSSYQWDENWLLNKVDISRTKLILVAFAANEAQKEEMRSNVPSNRIRFCFPPMYGMGAMHSKLMLLKYDTYMRIVIPTGNLMSYDWGETGTMENMVFLIDLPKLGPGKQFESTSFSRDLNTFLRAQGLEGNLIDSLRNYDFSETAPYHFVHTIAGTHADWCHTGYPAFGHQISSLVRLGNDPIEIDYVCASLGNLKYNFLVSMYYACAGDPQLGYEALTASNKSKRKALFEEAKYKVDEHMRVFFPSRETVVQSKGGEDGAGTICFQRRWWDAKTFPKRVLRDCKSVRPGVLMHSKIMYMRPSDLSIREGRCYAYVGSANLSESAWGIVSGDVETGEPSITCRNWECGVLLRAGDDEYDKKKREEREAKNGPTPENLPTPSSFPAESKPPVQSASNNNNAHQEGYDPYKWFAGGEKLDAFKGYLPVPMEWPSREIIDGQGAGGGRGGGLLAQTLVGAGPDFDRRTPWFFQRG</sequence>
<organism evidence="6 7">
    <name type="scientific">Dichotomopilus funicola</name>
    <dbReference type="NCBI Taxonomy" id="1934379"/>
    <lineage>
        <taxon>Eukaryota</taxon>
        <taxon>Fungi</taxon>
        <taxon>Dikarya</taxon>
        <taxon>Ascomycota</taxon>
        <taxon>Pezizomycotina</taxon>
        <taxon>Sordariomycetes</taxon>
        <taxon>Sordariomycetidae</taxon>
        <taxon>Sordariales</taxon>
        <taxon>Chaetomiaceae</taxon>
        <taxon>Dichotomopilus</taxon>
    </lineage>
</organism>
<dbReference type="SUPFAM" id="SSF56024">
    <property type="entry name" value="Phospholipase D/nuclease"/>
    <property type="match status" value="2"/>
</dbReference>
<feature type="compositionally biased region" description="Polar residues" evidence="4">
    <location>
        <begin position="614"/>
        <end position="638"/>
    </location>
</feature>
<feature type="active site" description="Proton donor/acceptor" evidence="1">
    <location>
        <position position="532"/>
    </location>
</feature>
<feature type="domain" description="PLD phosphodiesterase" evidence="5">
    <location>
        <begin position="527"/>
        <end position="563"/>
    </location>
</feature>
<name>A0AAN6V8T2_9PEZI</name>
<dbReference type="PANTHER" id="PTHR12415:SF4">
    <property type="entry name" value="TYROSYL-DNA PHOSPHODIESTERASE DOMAIN-CONTAINING PROTEIN"/>
    <property type="match status" value="1"/>
</dbReference>
<feature type="active site" description="Nucleophile" evidence="1">
    <location>
        <position position="298"/>
    </location>
</feature>
<evidence type="ECO:0000256" key="2">
    <source>
        <dbReference type="PIRSR" id="PIRSR610347-2"/>
    </source>
</evidence>
<evidence type="ECO:0000313" key="6">
    <source>
        <dbReference type="EMBL" id="KAK4146998.1"/>
    </source>
</evidence>
<feature type="compositionally biased region" description="Polar residues" evidence="4">
    <location>
        <begin position="137"/>
        <end position="148"/>
    </location>
</feature>
<accession>A0AAN6V8T2</accession>
<feature type="compositionally biased region" description="Acidic residues" evidence="4">
    <location>
        <begin position="44"/>
        <end position="53"/>
    </location>
</feature>
<proteinExistence type="predicted"/>
<feature type="binding site" evidence="2">
    <location>
        <position position="300"/>
    </location>
    <ligand>
        <name>substrate</name>
    </ligand>
</feature>
<evidence type="ECO:0000256" key="4">
    <source>
        <dbReference type="SAM" id="MobiDB-lite"/>
    </source>
</evidence>
<dbReference type="GO" id="GO:0005634">
    <property type="term" value="C:nucleus"/>
    <property type="evidence" value="ECO:0007669"/>
    <property type="project" value="InterPro"/>
</dbReference>
<feature type="compositionally biased region" description="Basic and acidic residues" evidence="4">
    <location>
        <begin position="101"/>
        <end position="112"/>
    </location>
</feature>
<protein>
    <submittedName>
        <fullName evidence="6">Tyrosyl-DNA phosphodiesterase-domain-containing protein</fullName>
    </submittedName>
</protein>
<dbReference type="AlphaFoldDB" id="A0AAN6V8T2"/>
<reference evidence="6" key="1">
    <citation type="journal article" date="2023" name="Mol. Phylogenet. Evol.">
        <title>Genome-scale phylogeny and comparative genomics of the fungal order Sordariales.</title>
        <authorList>
            <person name="Hensen N."/>
            <person name="Bonometti L."/>
            <person name="Westerberg I."/>
            <person name="Brannstrom I.O."/>
            <person name="Guillou S."/>
            <person name="Cros-Aarteil S."/>
            <person name="Calhoun S."/>
            <person name="Haridas S."/>
            <person name="Kuo A."/>
            <person name="Mondo S."/>
            <person name="Pangilinan J."/>
            <person name="Riley R."/>
            <person name="LaButti K."/>
            <person name="Andreopoulos B."/>
            <person name="Lipzen A."/>
            <person name="Chen C."/>
            <person name="Yan M."/>
            <person name="Daum C."/>
            <person name="Ng V."/>
            <person name="Clum A."/>
            <person name="Steindorff A."/>
            <person name="Ohm R.A."/>
            <person name="Martin F."/>
            <person name="Silar P."/>
            <person name="Natvig D.O."/>
            <person name="Lalanne C."/>
            <person name="Gautier V."/>
            <person name="Ament-Velasquez S.L."/>
            <person name="Kruys A."/>
            <person name="Hutchinson M.I."/>
            <person name="Powell A.J."/>
            <person name="Barry K."/>
            <person name="Miller A.N."/>
            <person name="Grigoriev I.V."/>
            <person name="Debuchy R."/>
            <person name="Gladieux P."/>
            <person name="Hiltunen Thoren M."/>
            <person name="Johannesson H."/>
        </authorList>
    </citation>
    <scope>NUCLEOTIDE SEQUENCE</scope>
    <source>
        <strain evidence="6">CBS 141.50</strain>
    </source>
</reference>
<dbReference type="GeneID" id="87816081"/>
<feature type="compositionally biased region" description="Low complexity" evidence="4">
    <location>
        <begin position="149"/>
        <end position="170"/>
    </location>
</feature>
<dbReference type="Pfam" id="PF06087">
    <property type="entry name" value="Tyr-DNA_phospho"/>
    <property type="match status" value="1"/>
</dbReference>
<dbReference type="PROSITE" id="PS50035">
    <property type="entry name" value="PLD"/>
    <property type="match status" value="1"/>
</dbReference>
<dbReference type="GO" id="GO:0003697">
    <property type="term" value="F:single-stranded DNA binding"/>
    <property type="evidence" value="ECO:0007669"/>
    <property type="project" value="TreeGrafter"/>
</dbReference>
<dbReference type="RefSeq" id="XP_062640369.1">
    <property type="nucleotide sequence ID" value="XM_062779468.1"/>
</dbReference>
<gene>
    <name evidence="6" type="ORF">C8A04DRAFT_25192</name>
</gene>
<feature type="region of interest" description="Disordered" evidence="4">
    <location>
        <begin position="26"/>
        <end position="204"/>
    </location>
</feature>
<reference evidence="6" key="2">
    <citation type="submission" date="2023-05" db="EMBL/GenBank/DDBJ databases">
        <authorList>
            <consortium name="Lawrence Berkeley National Laboratory"/>
            <person name="Steindorff A."/>
            <person name="Hensen N."/>
            <person name="Bonometti L."/>
            <person name="Westerberg I."/>
            <person name="Brannstrom I.O."/>
            <person name="Guillou S."/>
            <person name="Cros-Aarteil S."/>
            <person name="Calhoun S."/>
            <person name="Haridas S."/>
            <person name="Kuo A."/>
            <person name="Mondo S."/>
            <person name="Pangilinan J."/>
            <person name="Riley R."/>
            <person name="Labutti K."/>
            <person name="Andreopoulos B."/>
            <person name="Lipzen A."/>
            <person name="Chen C."/>
            <person name="Yanf M."/>
            <person name="Daum C."/>
            <person name="Ng V."/>
            <person name="Clum A."/>
            <person name="Ohm R."/>
            <person name="Martin F."/>
            <person name="Silar P."/>
            <person name="Natvig D."/>
            <person name="Lalanne C."/>
            <person name="Gautier V."/>
            <person name="Ament-Velasquez S.L."/>
            <person name="Kruys A."/>
            <person name="Hutchinson M.I."/>
            <person name="Powell A.J."/>
            <person name="Barry K."/>
            <person name="Miller A.N."/>
            <person name="Grigoriev I.V."/>
            <person name="Debuchy R."/>
            <person name="Gladieux P."/>
            <person name="Thoren M.H."/>
            <person name="Johannesson H."/>
        </authorList>
    </citation>
    <scope>NUCLEOTIDE SEQUENCE</scope>
    <source>
        <strain evidence="6">CBS 141.50</strain>
    </source>
</reference>
<comment type="caution">
    <text evidence="6">The sequence shown here is derived from an EMBL/GenBank/DDBJ whole genome shotgun (WGS) entry which is preliminary data.</text>
</comment>
<feature type="region of interest" description="Disordered" evidence="4">
    <location>
        <begin position="596"/>
        <end position="638"/>
    </location>
</feature>